<gene>
    <name evidence="2" type="ORF">B0T10DRAFT_590479</name>
</gene>
<dbReference type="OrthoDB" id="10250990at2759"/>
<name>A0A9P8WBG1_9HYPO</name>
<feature type="transmembrane region" description="Helical" evidence="1">
    <location>
        <begin position="256"/>
        <end position="282"/>
    </location>
</feature>
<organism evidence="2 3">
    <name type="scientific">Thelonectria olida</name>
    <dbReference type="NCBI Taxonomy" id="1576542"/>
    <lineage>
        <taxon>Eukaryota</taxon>
        <taxon>Fungi</taxon>
        <taxon>Dikarya</taxon>
        <taxon>Ascomycota</taxon>
        <taxon>Pezizomycotina</taxon>
        <taxon>Sordariomycetes</taxon>
        <taxon>Hypocreomycetidae</taxon>
        <taxon>Hypocreales</taxon>
        <taxon>Nectriaceae</taxon>
        <taxon>Thelonectria</taxon>
    </lineage>
</organism>
<proteinExistence type="predicted"/>
<evidence type="ECO:0000256" key="1">
    <source>
        <dbReference type="SAM" id="Phobius"/>
    </source>
</evidence>
<dbReference type="EMBL" id="JAGPYM010000005">
    <property type="protein sequence ID" value="KAH6894745.1"/>
    <property type="molecule type" value="Genomic_DNA"/>
</dbReference>
<feature type="transmembrane region" description="Helical" evidence="1">
    <location>
        <begin position="363"/>
        <end position="380"/>
    </location>
</feature>
<feature type="transmembrane region" description="Helical" evidence="1">
    <location>
        <begin position="22"/>
        <end position="42"/>
    </location>
</feature>
<keyword evidence="1" id="KW-0812">Transmembrane</keyword>
<evidence type="ECO:0000313" key="3">
    <source>
        <dbReference type="Proteomes" id="UP000777438"/>
    </source>
</evidence>
<feature type="transmembrane region" description="Helical" evidence="1">
    <location>
        <begin position="333"/>
        <end position="357"/>
    </location>
</feature>
<feature type="transmembrane region" description="Helical" evidence="1">
    <location>
        <begin position="54"/>
        <end position="84"/>
    </location>
</feature>
<feature type="transmembrane region" description="Helical" evidence="1">
    <location>
        <begin position="302"/>
        <end position="321"/>
    </location>
</feature>
<dbReference type="AlphaFoldDB" id="A0A9P8WBG1"/>
<keyword evidence="1" id="KW-0472">Membrane</keyword>
<protein>
    <submittedName>
        <fullName evidence="2">Uncharacterized protein</fullName>
    </submittedName>
</protein>
<evidence type="ECO:0000313" key="2">
    <source>
        <dbReference type="EMBL" id="KAH6894745.1"/>
    </source>
</evidence>
<keyword evidence="3" id="KW-1185">Reference proteome</keyword>
<sequence length="420" mass="46864">MEVSTVADDLCPPGESRTGRELIVKLVVAHVTAVVAFCNLLSLRNERLDSIEPVLFLFSPLCFLLQTVLGLVLIHVVFLCNVVVAPKSFSNELHVYVRRWRVLFCKKCRLERASNLSRTSTGMTEANSPQSPAQSRLGSAWVRLGRSLAVVGTLFQCVATIFLYRRRMGLHGWEALTVADHRCFELAVGGTTASLISLALLLRFPGFCTPAPETNYIEAFEIDPAISFFRGDPRRVQRWWKFVYFSGTQSFSSSTAFTYFFCVLASILNGHSVTMLSVGGVYSALYEDFADSLPSGSSKAKFFQVVAFSIAVIFLGSNLWVRCVPKGAVARLPIWVLLPLCLLAMCGALLFFCLIMFLLLPWMILWMPGMISGSSCILFIKIKETRMLFQQPPFGPATEEHLTCPALWKDPATEYLWSLM</sequence>
<comment type="caution">
    <text evidence="2">The sequence shown here is derived from an EMBL/GenBank/DDBJ whole genome shotgun (WGS) entry which is preliminary data.</text>
</comment>
<keyword evidence="1" id="KW-1133">Transmembrane helix</keyword>
<reference evidence="2 3" key="1">
    <citation type="journal article" date="2021" name="Nat. Commun.">
        <title>Genetic determinants of endophytism in the Arabidopsis root mycobiome.</title>
        <authorList>
            <person name="Mesny F."/>
            <person name="Miyauchi S."/>
            <person name="Thiergart T."/>
            <person name="Pickel B."/>
            <person name="Atanasova L."/>
            <person name="Karlsson M."/>
            <person name="Huettel B."/>
            <person name="Barry K.W."/>
            <person name="Haridas S."/>
            <person name="Chen C."/>
            <person name="Bauer D."/>
            <person name="Andreopoulos W."/>
            <person name="Pangilinan J."/>
            <person name="LaButti K."/>
            <person name="Riley R."/>
            <person name="Lipzen A."/>
            <person name="Clum A."/>
            <person name="Drula E."/>
            <person name="Henrissat B."/>
            <person name="Kohler A."/>
            <person name="Grigoriev I.V."/>
            <person name="Martin F.M."/>
            <person name="Hacquard S."/>
        </authorList>
    </citation>
    <scope>NUCLEOTIDE SEQUENCE [LARGE SCALE GENOMIC DNA]</scope>
    <source>
        <strain evidence="2 3">MPI-CAGE-CH-0241</strain>
    </source>
</reference>
<feature type="transmembrane region" description="Helical" evidence="1">
    <location>
        <begin position="144"/>
        <end position="164"/>
    </location>
</feature>
<accession>A0A9P8WBG1</accession>
<dbReference type="Proteomes" id="UP000777438">
    <property type="component" value="Unassembled WGS sequence"/>
</dbReference>